<protein>
    <submittedName>
        <fullName evidence="4">LuxR C-terminal-related transcriptional regulator</fullName>
    </submittedName>
</protein>
<dbReference type="Gene3D" id="1.10.10.10">
    <property type="entry name" value="Winged helix-like DNA-binding domain superfamily/Winged helix DNA-binding domain"/>
    <property type="match status" value="1"/>
</dbReference>
<sequence>MISLFLEHRRHRLAQRTIVLHHQNSHRARPFASISPFYRRNLNECLEKGASGGRSSAVRRRARAARLGRFPDQPLLSASSGDRGTAELSWRGASGRRSCCGNIRSSSAERRGIEGLSAEYATGLLARYQDSVREEIDDAAQPGLVEPLTSAELRLLDLFRQGESNKRIADKLSLSEGSVKVSDYIRIARRQPSL</sequence>
<proteinExistence type="predicted"/>
<dbReference type="Pfam" id="PF00196">
    <property type="entry name" value="GerE"/>
    <property type="match status" value="1"/>
</dbReference>
<dbReference type="InterPro" id="IPR036388">
    <property type="entry name" value="WH-like_DNA-bd_sf"/>
</dbReference>
<feature type="domain" description="HTH luxR-type" evidence="3">
    <location>
        <begin position="147"/>
        <end position="181"/>
    </location>
</feature>
<name>A0ABV9FHA2_9BACL</name>
<evidence type="ECO:0000259" key="3">
    <source>
        <dbReference type="Pfam" id="PF00196"/>
    </source>
</evidence>
<keyword evidence="2" id="KW-0804">Transcription</keyword>
<dbReference type="RefSeq" id="WP_378098953.1">
    <property type="nucleotide sequence ID" value="NZ_JBHSEP010000014.1"/>
</dbReference>
<comment type="caution">
    <text evidence="4">The sequence shown here is derived from an EMBL/GenBank/DDBJ whole genome shotgun (WGS) entry which is preliminary data.</text>
</comment>
<dbReference type="Proteomes" id="UP001596028">
    <property type="component" value="Unassembled WGS sequence"/>
</dbReference>
<dbReference type="InterPro" id="IPR000792">
    <property type="entry name" value="Tscrpt_reg_LuxR_C"/>
</dbReference>
<keyword evidence="5" id="KW-1185">Reference proteome</keyword>
<dbReference type="EMBL" id="JBHSEP010000014">
    <property type="protein sequence ID" value="MFC4600125.1"/>
    <property type="molecule type" value="Genomic_DNA"/>
</dbReference>
<dbReference type="SUPFAM" id="SSF46894">
    <property type="entry name" value="C-terminal effector domain of the bipartite response regulators"/>
    <property type="match status" value="1"/>
</dbReference>
<evidence type="ECO:0000256" key="2">
    <source>
        <dbReference type="ARBA" id="ARBA00023163"/>
    </source>
</evidence>
<dbReference type="InterPro" id="IPR016032">
    <property type="entry name" value="Sig_transdc_resp-reg_C-effctor"/>
</dbReference>
<gene>
    <name evidence="4" type="ORF">ACFO3S_17900</name>
</gene>
<organism evidence="4 5">
    <name type="scientific">Cohnella hongkongensis</name>
    <dbReference type="NCBI Taxonomy" id="178337"/>
    <lineage>
        <taxon>Bacteria</taxon>
        <taxon>Bacillati</taxon>
        <taxon>Bacillota</taxon>
        <taxon>Bacilli</taxon>
        <taxon>Bacillales</taxon>
        <taxon>Paenibacillaceae</taxon>
        <taxon>Cohnella</taxon>
    </lineage>
</organism>
<reference evidence="5" key="1">
    <citation type="journal article" date="2019" name="Int. J. Syst. Evol. Microbiol.">
        <title>The Global Catalogue of Microorganisms (GCM) 10K type strain sequencing project: providing services to taxonomists for standard genome sequencing and annotation.</title>
        <authorList>
            <consortium name="The Broad Institute Genomics Platform"/>
            <consortium name="The Broad Institute Genome Sequencing Center for Infectious Disease"/>
            <person name="Wu L."/>
            <person name="Ma J."/>
        </authorList>
    </citation>
    <scope>NUCLEOTIDE SEQUENCE [LARGE SCALE GENOMIC DNA]</scope>
    <source>
        <strain evidence="5">CCUG 49571</strain>
    </source>
</reference>
<evidence type="ECO:0000313" key="4">
    <source>
        <dbReference type="EMBL" id="MFC4600125.1"/>
    </source>
</evidence>
<evidence type="ECO:0000256" key="1">
    <source>
        <dbReference type="ARBA" id="ARBA00023015"/>
    </source>
</evidence>
<evidence type="ECO:0000313" key="5">
    <source>
        <dbReference type="Proteomes" id="UP001596028"/>
    </source>
</evidence>
<accession>A0ABV9FHA2</accession>
<keyword evidence="1" id="KW-0805">Transcription regulation</keyword>